<dbReference type="SUPFAM" id="SSF111331">
    <property type="entry name" value="NAD kinase/diacylglycerol kinase-like"/>
    <property type="match status" value="1"/>
</dbReference>
<dbReference type="Gene3D" id="2.60.200.30">
    <property type="entry name" value="Probable inorganic polyphosphate/atp-NAD kinase, domain 2"/>
    <property type="match status" value="1"/>
</dbReference>
<dbReference type="PANTHER" id="PTHR20275:SF0">
    <property type="entry name" value="NAD KINASE"/>
    <property type="match status" value="1"/>
</dbReference>
<feature type="binding site" evidence="5">
    <location>
        <position position="176"/>
    </location>
    <ligand>
        <name>NAD(+)</name>
        <dbReference type="ChEBI" id="CHEBI:57540"/>
    </ligand>
</feature>
<feature type="active site" description="Proton acceptor" evidence="5">
    <location>
        <position position="64"/>
    </location>
</feature>
<feature type="binding site" evidence="5">
    <location>
        <begin position="64"/>
        <end position="65"/>
    </location>
    <ligand>
        <name>NAD(+)</name>
        <dbReference type="ChEBI" id="CHEBI:57540"/>
    </ligand>
</feature>
<protein>
    <recommendedName>
        <fullName evidence="5">NAD kinase</fullName>
        <ecNumber evidence="5">2.7.1.23</ecNumber>
    </recommendedName>
    <alternativeName>
        <fullName evidence="5">ATP-dependent NAD kinase</fullName>
    </alternativeName>
</protein>
<organism evidence="6 7">
    <name type="scientific">Zestosphaera tikiterensis</name>
    <dbReference type="NCBI Taxonomy" id="1973259"/>
    <lineage>
        <taxon>Archaea</taxon>
        <taxon>Thermoproteota</taxon>
        <taxon>Thermoprotei</taxon>
        <taxon>Desulfurococcales</taxon>
        <taxon>Desulfurococcaceae</taxon>
        <taxon>Zestosphaera</taxon>
    </lineage>
</organism>
<dbReference type="Gene3D" id="3.40.50.10330">
    <property type="entry name" value="Probable inorganic polyphosphate/atp-NAD kinase, domain 1"/>
    <property type="match status" value="1"/>
</dbReference>
<dbReference type="GO" id="GO:0046872">
    <property type="term" value="F:metal ion binding"/>
    <property type="evidence" value="ECO:0007669"/>
    <property type="project" value="UniProtKB-UniRule"/>
</dbReference>
<dbReference type="HAMAP" id="MF_00361">
    <property type="entry name" value="NAD_kinase"/>
    <property type="match status" value="1"/>
</dbReference>
<comment type="catalytic activity">
    <reaction evidence="5">
        <text>NAD(+) + ATP = ADP + NADP(+) + H(+)</text>
        <dbReference type="Rhea" id="RHEA:18629"/>
        <dbReference type="ChEBI" id="CHEBI:15378"/>
        <dbReference type="ChEBI" id="CHEBI:30616"/>
        <dbReference type="ChEBI" id="CHEBI:57540"/>
        <dbReference type="ChEBI" id="CHEBI:58349"/>
        <dbReference type="ChEBI" id="CHEBI:456216"/>
        <dbReference type="EC" id="2.7.1.23"/>
    </reaction>
</comment>
<keyword evidence="4 5" id="KW-0520">NAD</keyword>
<dbReference type="GO" id="GO:0005737">
    <property type="term" value="C:cytoplasm"/>
    <property type="evidence" value="ECO:0007669"/>
    <property type="project" value="UniProtKB-SubCell"/>
</dbReference>
<feature type="binding site" evidence="5">
    <location>
        <position position="203"/>
    </location>
    <ligand>
        <name>NAD(+)</name>
        <dbReference type="ChEBI" id="CHEBI:57540"/>
    </ligand>
</feature>
<evidence type="ECO:0000256" key="5">
    <source>
        <dbReference type="HAMAP-Rule" id="MF_00361"/>
    </source>
</evidence>
<dbReference type="AlphaFoldDB" id="A0A2R7Y4B1"/>
<evidence type="ECO:0000256" key="3">
    <source>
        <dbReference type="ARBA" id="ARBA00022857"/>
    </source>
</evidence>
<name>A0A2R7Y4B1_9CREN</name>
<keyword evidence="1 5" id="KW-0808">Transferase</keyword>
<keyword evidence="5" id="KW-0067">ATP-binding</keyword>
<dbReference type="InterPro" id="IPR017437">
    <property type="entry name" value="ATP-NAD_kinase_PpnK-typ_C"/>
</dbReference>
<evidence type="ECO:0000313" key="7">
    <source>
        <dbReference type="Proteomes" id="UP000244093"/>
    </source>
</evidence>
<dbReference type="InterPro" id="IPR017438">
    <property type="entry name" value="ATP-NAD_kinase_N"/>
</dbReference>
<comment type="similarity">
    <text evidence="5">Belongs to the NAD kinase family.</text>
</comment>
<dbReference type="EMBL" id="NBVN01000004">
    <property type="protein sequence ID" value="PUA32197.1"/>
    <property type="molecule type" value="Genomic_DNA"/>
</dbReference>
<dbReference type="EC" id="2.7.1.23" evidence="5"/>
<keyword evidence="5" id="KW-0547">Nucleotide-binding</keyword>
<comment type="cofactor">
    <cofactor evidence="5">
        <name>a divalent metal cation</name>
        <dbReference type="ChEBI" id="CHEBI:60240"/>
    </cofactor>
</comment>
<comment type="subcellular location">
    <subcellularLocation>
        <location evidence="5">Cytoplasm</location>
    </subcellularLocation>
</comment>
<dbReference type="PANTHER" id="PTHR20275">
    <property type="entry name" value="NAD KINASE"/>
    <property type="match status" value="1"/>
</dbReference>
<dbReference type="InterPro" id="IPR016064">
    <property type="entry name" value="NAD/diacylglycerol_kinase_sf"/>
</dbReference>
<feature type="binding site" evidence="5">
    <location>
        <begin position="135"/>
        <end position="136"/>
    </location>
    <ligand>
        <name>NAD(+)</name>
        <dbReference type="ChEBI" id="CHEBI:57540"/>
    </ligand>
</feature>
<reference evidence="6 7" key="1">
    <citation type="journal article" date="2018" name="Syst. Appl. Microbiol.">
        <title>A new symbiotic nanoarchaeote (Candidatus Nanoclepta minutus) and its host (Zestosphaera tikiterensis gen. nov., sp. nov.) from a New Zealand hot spring.</title>
        <authorList>
            <person name="St John E."/>
            <person name="Liu Y."/>
            <person name="Podar M."/>
            <person name="Stott M.B."/>
            <person name="Meneghin J."/>
            <person name="Chen Z."/>
            <person name="Lagutin K."/>
            <person name="Mitchell K."/>
            <person name="Reysenbach A.L."/>
        </authorList>
    </citation>
    <scope>NUCLEOTIDE SEQUENCE [LARGE SCALE GENOMIC DNA]</scope>
    <source>
        <strain evidence="6">NZ3</strain>
    </source>
</reference>
<proteinExistence type="inferred from homology"/>
<comment type="caution">
    <text evidence="5">Lacks conserved residue(s) required for the propagation of feature annotation.</text>
</comment>
<comment type="function">
    <text evidence="5">Involved in the regulation of the intracellular balance of NAD and NADP, and is a key enzyme in the biosynthesis of NADP. Catalyzes specifically the phosphorylation on 2'-hydroxyl of the adenosine moiety of NAD to yield NADP.</text>
</comment>
<dbReference type="GO" id="GO:0003951">
    <property type="term" value="F:NAD+ kinase activity"/>
    <property type="evidence" value="ECO:0007669"/>
    <property type="project" value="UniProtKB-UniRule"/>
</dbReference>
<sequence length="277" mass="30875">MKLGVVPKLNSPEALQLASLMLRYAEGRGLKPYLDVRAKELISWERTFTLGKEFVDMVVVIGGDGTVLNTLHLLNDMDTLVATVKYGRRGFLCDVLPYEYTDLIDRIIEKRFVVVNYMRLRMAYPTDKPMPAVLNEFAIVSSGATRAKVIRLYVQKNNEDLYRRLVGDGLIVSTPVGSTAYNLAAGGPILDPEMEAIVVTPLASITVCSRPVVLPADSEVKVVVAKDSPEVLLIADGAYSITLKPKDYVVIKRHPKPAKFARFNIGDYYVKIFERCF</sequence>
<dbReference type="GO" id="GO:0019674">
    <property type="term" value="P:NAD+ metabolic process"/>
    <property type="evidence" value="ECO:0007669"/>
    <property type="project" value="InterPro"/>
</dbReference>
<accession>A0A2R7Y4B1</accession>
<gene>
    <name evidence="5" type="primary">nadK</name>
    <name evidence="6" type="ORF">B7O98_05880</name>
</gene>
<evidence type="ECO:0000256" key="1">
    <source>
        <dbReference type="ARBA" id="ARBA00022679"/>
    </source>
</evidence>
<evidence type="ECO:0000256" key="4">
    <source>
        <dbReference type="ARBA" id="ARBA00023027"/>
    </source>
</evidence>
<keyword evidence="2 5" id="KW-0418">Kinase</keyword>
<dbReference type="InterPro" id="IPR002504">
    <property type="entry name" value="NADK"/>
</dbReference>
<comment type="caution">
    <text evidence="6">The sequence shown here is derived from an EMBL/GenBank/DDBJ whole genome shotgun (WGS) entry which is preliminary data.</text>
</comment>
<dbReference type="Proteomes" id="UP000244093">
    <property type="component" value="Unassembled WGS sequence"/>
</dbReference>
<feature type="binding site" evidence="5">
    <location>
        <position position="168"/>
    </location>
    <ligand>
        <name>NAD(+)</name>
        <dbReference type="ChEBI" id="CHEBI:57540"/>
    </ligand>
</feature>
<dbReference type="GO" id="GO:0006741">
    <property type="term" value="P:NADP+ biosynthetic process"/>
    <property type="evidence" value="ECO:0007669"/>
    <property type="project" value="UniProtKB-UniRule"/>
</dbReference>
<dbReference type="Pfam" id="PF20143">
    <property type="entry name" value="NAD_kinase_C"/>
    <property type="match status" value="1"/>
</dbReference>
<evidence type="ECO:0000313" key="6">
    <source>
        <dbReference type="EMBL" id="PUA32197.1"/>
    </source>
</evidence>
<dbReference type="Pfam" id="PF01513">
    <property type="entry name" value="NAD_kinase"/>
    <property type="match status" value="1"/>
</dbReference>
<feature type="binding site" evidence="5">
    <location>
        <position position="148"/>
    </location>
    <ligand>
        <name>NAD(+)</name>
        <dbReference type="ChEBI" id="CHEBI:57540"/>
    </ligand>
</feature>
<keyword evidence="5" id="KW-0963">Cytoplasm</keyword>
<evidence type="ECO:0000256" key="2">
    <source>
        <dbReference type="ARBA" id="ARBA00022777"/>
    </source>
</evidence>
<dbReference type="GO" id="GO:0005524">
    <property type="term" value="F:ATP binding"/>
    <property type="evidence" value="ECO:0007669"/>
    <property type="project" value="UniProtKB-KW"/>
</dbReference>
<keyword evidence="3 5" id="KW-0521">NADP</keyword>